<accession>A0A1X2G5F7</accession>
<evidence type="ECO:0000256" key="2">
    <source>
        <dbReference type="ARBA" id="ARBA00022833"/>
    </source>
</evidence>
<keyword evidence="10" id="KW-1185">Reference proteome</keyword>
<dbReference type="Pfam" id="PF04082">
    <property type="entry name" value="Fungal_trans"/>
    <property type="match status" value="1"/>
</dbReference>
<evidence type="ECO:0000313" key="9">
    <source>
        <dbReference type="EMBL" id="ORX45499.1"/>
    </source>
</evidence>
<feature type="compositionally biased region" description="Polar residues" evidence="7">
    <location>
        <begin position="584"/>
        <end position="599"/>
    </location>
</feature>
<feature type="domain" description="Xylanolytic transcriptional activator regulatory" evidence="8">
    <location>
        <begin position="255"/>
        <end position="328"/>
    </location>
</feature>
<proteinExistence type="predicted"/>
<evidence type="ECO:0000256" key="4">
    <source>
        <dbReference type="ARBA" id="ARBA00023125"/>
    </source>
</evidence>
<feature type="compositionally biased region" description="Polar residues" evidence="7">
    <location>
        <begin position="803"/>
        <end position="824"/>
    </location>
</feature>
<dbReference type="PANTHER" id="PTHR31313:SF78">
    <property type="entry name" value="TRANSCRIPTION FACTOR DOMAIN-CONTAINING PROTEIN"/>
    <property type="match status" value="1"/>
</dbReference>
<evidence type="ECO:0000256" key="1">
    <source>
        <dbReference type="ARBA" id="ARBA00022723"/>
    </source>
</evidence>
<keyword evidence="1" id="KW-0479">Metal-binding</keyword>
<dbReference type="GO" id="GO:0008270">
    <property type="term" value="F:zinc ion binding"/>
    <property type="evidence" value="ECO:0007669"/>
    <property type="project" value="InterPro"/>
</dbReference>
<evidence type="ECO:0000313" key="10">
    <source>
        <dbReference type="Proteomes" id="UP000242146"/>
    </source>
</evidence>
<organism evidence="9 10">
    <name type="scientific">Hesseltinella vesiculosa</name>
    <dbReference type="NCBI Taxonomy" id="101127"/>
    <lineage>
        <taxon>Eukaryota</taxon>
        <taxon>Fungi</taxon>
        <taxon>Fungi incertae sedis</taxon>
        <taxon>Mucoromycota</taxon>
        <taxon>Mucoromycotina</taxon>
        <taxon>Mucoromycetes</taxon>
        <taxon>Mucorales</taxon>
        <taxon>Cunninghamellaceae</taxon>
        <taxon>Hesseltinella</taxon>
    </lineage>
</organism>
<dbReference type="InterPro" id="IPR007219">
    <property type="entry name" value="XnlR_reg_dom"/>
</dbReference>
<evidence type="ECO:0000256" key="3">
    <source>
        <dbReference type="ARBA" id="ARBA00023015"/>
    </source>
</evidence>
<dbReference type="STRING" id="101127.A0A1X2G5F7"/>
<evidence type="ECO:0000256" key="5">
    <source>
        <dbReference type="ARBA" id="ARBA00023163"/>
    </source>
</evidence>
<feature type="compositionally biased region" description="Basic and acidic residues" evidence="7">
    <location>
        <begin position="32"/>
        <end position="47"/>
    </location>
</feature>
<keyword evidence="3" id="KW-0805">Transcription regulation</keyword>
<protein>
    <recommendedName>
        <fullName evidence="8">Xylanolytic transcriptional activator regulatory domain-containing protein</fullName>
    </recommendedName>
</protein>
<feature type="region of interest" description="Disordered" evidence="7">
    <location>
        <begin position="802"/>
        <end position="824"/>
    </location>
</feature>
<gene>
    <name evidence="9" type="ORF">DM01DRAFT_299698</name>
</gene>
<sequence length="824" mass="91290">MESLLSELPDPRCKELLEELQSPLETATGHVIETRPQRKKQDSEKATPESNVNENEEHGLCASPTAGHDEIVDTPGSALDHSDAHGQLSVDACGHVRYLGRSSGFYLLQSSRTYHDGVFHFAGYDHAASKSDKSANEKVDPYTLPPSDLSSHLLKLYFDHFYPFLPLFYKKQLICPQDKTLSPLLLNSIYAVASRLSEDARVRSDPDDPDTAGELFYERAKRLLDDDYDVPRISTVQALILLSSHQQGASRTARSWLYSGMAFRMALDLGLNRDTKHWKLSLDEQERRKRVFWCCFMVDRLTSAVYGRSLTFDERDCDVPFPSEDDEEPLPCTTDDRSSARLLDVFVQNIKLCDILGHVLKNIYYAKSRLHISRQQIEHLLTTLHQQLTTWHTRLPTSLQYNIPNTEDGQMVPDPPYYVNQIHMLYHTCMILLHRSFIPGPMQAVETSFASYDICVSSARAILHMVSIMRADAHLRNVTSYAVYYAFTAGIIFIKMAASQKQPFAFDAKVNVNTIMRALEEMEKTWLHAGRCCNILGELAGLKDIKLVSDEYVPRRLSRITTPLPAIAVPNSPELPHHAPPYHQQPSLSTPSSSVDTNSQSPAMALINKRHDPLTFGSSPASTTSHIINGSTNDLSHPSMPSTASISMPIGPSIPITGMDPYAAPGSILTRARVVSPQSASQVDSNVSSTYPARSSVFPLQENADSFGTAFWGVPTSLDPEAWSQYFAQGASTPTSTSINFGNMASPSFDSQSLSNVAYTLFAPSSTSPSSPSPLIQSPFTASPMTTSVTLMSPTRKDILQIRRSNPLSPTSSFLFNSSLDNGP</sequence>
<evidence type="ECO:0000256" key="7">
    <source>
        <dbReference type="SAM" id="MobiDB-lite"/>
    </source>
</evidence>
<dbReference type="Proteomes" id="UP000242146">
    <property type="component" value="Unassembled WGS sequence"/>
</dbReference>
<keyword evidence="4" id="KW-0238">DNA-binding</keyword>
<keyword evidence="6" id="KW-0539">Nucleus</keyword>
<dbReference type="GO" id="GO:0003677">
    <property type="term" value="F:DNA binding"/>
    <property type="evidence" value="ECO:0007669"/>
    <property type="project" value="UniProtKB-KW"/>
</dbReference>
<dbReference type="OrthoDB" id="39175at2759"/>
<dbReference type="EMBL" id="MCGT01000042">
    <property type="protein sequence ID" value="ORX45499.1"/>
    <property type="molecule type" value="Genomic_DNA"/>
</dbReference>
<dbReference type="CDD" id="cd12148">
    <property type="entry name" value="fungal_TF_MHR"/>
    <property type="match status" value="1"/>
</dbReference>
<name>A0A1X2G5F7_9FUNG</name>
<dbReference type="SMART" id="SM00906">
    <property type="entry name" value="Fungal_trans"/>
    <property type="match status" value="1"/>
</dbReference>
<dbReference type="PANTHER" id="PTHR31313">
    <property type="entry name" value="TY1 ENHANCER ACTIVATOR"/>
    <property type="match status" value="1"/>
</dbReference>
<comment type="caution">
    <text evidence="9">The sequence shown here is derived from an EMBL/GenBank/DDBJ whole genome shotgun (WGS) entry which is preliminary data.</text>
</comment>
<keyword evidence="2" id="KW-0862">Zinc</keyword>
<reference evidence="9 10" key="1">
    <citation type="submission" date="2016-07" db="EMBL/GenBank/DDBJ databases">
        <title>Pervasive Adenine N6-methylation of Active Genes in Fungi.</title>
        <authorList>
            <consortium name="DOE Joint Genome Institute"/>
            <person name="Mondo S.J."/>
            <person name="Dannebaum R.O."/>
            <person name="Kuo R.C."/>
            <person name="Labutti K."/>
            <person name="Haridas S."/>
            <person name="Kuo A."/>
            <person name="Salamov A."/>
            <person name="Ahrendt S.R."/>
            <person name="Lipzen A."/>
            <person name="Sullivan W."/>
            <person name="Andreopoulos W.B."/>
            <person name="Clum A."/>
            <person name="Lindquist E."/>
            <person name="Daum C."/>
            <person name="Ramamoorthy G.K."/>
            <person name="Gryganskyi A."/>
            <person name="Culley D."/>
            <person name="Magnuson J.K."/>
            <person name="James T.Y."/>
            <person name="O'Malley M.A."/>
            <person name="Stajich J.E."/>
            <person name="Spatafora J.W."/>
            <person name="Visel A."/>
            <person name="Grigoriev I.V."/>
        </authorList>
    </citation>
    <scope>NUCLEOTIDE SEQUENCE [LARGE SCALE GENOMIC DNA]</scope>
    <source>
        <strain evidence="9 10">NRRL 3301</strain>
    </source>
</reference>
<dbReference type="GO" id="GO:0006351">
    <property type="term" value="P:DNA-templated transcription"/>
    <property type="evidence" value="ECO:0007669"/>
    <property type="project" value="InterPro"/>
</dbReference>
<keyword evidence="5" id="KW-0804">Transcription</keyword>
<dbReference type="AlphaFoldDB" id="A0A1X2G5F7"/>
<evidence type="ECO:0000256" key="6">
    <source>
        <dbReference type="ARBA" id="ARBA00023242"/>
    </source>
</evidence>
<evidence type="ECO:0000259" key="8">
    <source>
        <dbReference type="SMART" id="SM00906"/>
    </source>
</evidence>
<feature type="region of interest" description="Disordered" evidence="7">
    <location>
        <begin position="19"/>
        <end position="80"/>
    </location>
</feature>
<dbReference type="InterPro" id="IPR051615">
    <property type="entry name" value="Transcr_Regulatory_Elem"/>
</dbReference>
<feature type="region of interest" description="Disordered" evidence="7">
    <location>
        <begin position="568"/>
        <end position="599"/>
    </location>
</feature>